<dbReference type="EMBL" id="JBHSLF010000025">
    <property type="protein sequence ID" value="MFC5345072.1"/>
    <property type="molecule type" value="Genomic_DNA"/>
</dbReference>
<dbReference type="Gene3D" id="3.40.1440.10">
    <property type="entry name" value="GIY-YIG endonuclease"/>
    <property type="match status" value="1"/>
</dbReference>
<sequence length="94" mass="11162">MAFYTYMVATARNGTIYTGSTDGLIRRTSQHRAKTFAGFTAKYGCAVLVWCEQHPTRHDAFVRERRIKKWNRVWKLELIEKMNPGWRDLFEDLF</sequence>
<evidence type="ECO:0000259" key="2">
    <source>
        <dbReference type="PROSITE" id="PS50164"/>
    </source>
</evidence>
<comment type="similarity">
    <text evidence="1">Belongs to the UPF0213 family.</text>
</comment>
<dbReference type="PROSITE" id="PS50164">
    <property type="entry name" value="GIY_YIG"/>
    <property type="match status" value="1"/>
</dbReference>
<dbReference type="InterPro" id="IPR050190">
    <property type="entry name" value="UPF0213_domain"/>
</dbReference>
<dbReference type="Pfam" id="PF01541">
    <property type="entry name" value="GIY-YIG"/>
    <property type="match status" value="1"/>
</dbReference>
<evidence type="ECO:0000313" key="3">
    <source>
        <dbReference type="EMBL" id="MFC5345072.1"/>
    </source>
</evidence>
<dbReference type="SUPFAM" id="SSF82771">
    <property type="entry name" value="GIY-YIG endonuclease"/>
    <property type="match status" value="1"/>
</dbReference>
<comment type="caution">
    <text evidence="3">The sequence shown here is derived from an EMBL/GenBank/DDBJ whole genome shotgun (WGS) entry which is preliminary data.</text>
</comment>
<organism evidence="3 4">
    <name type="scientific">Brevundimonas staleyi</name>
    <dbReference type="NCBI Taxonomy" id="74326"/>
    <lineage>
        <taxon>Bacteria</taxon>
        <taxon>Pseudomonadati</taxon>
        <taxon>Pseudomonadota</taxon>
        <taxon>Alphaproteobacteria</taxon>
        <taxon>Caulobacterales</taxon>
        <taxon>Caulobacteraceae</taxon>
        <taxon>Brevundimonas</taxon>
    </lineage>
</organism>
<keyword evidence="4" id="KW-1185">Reference proteome</keyword>
<dbReference type="CDD" id="cd10448">
    <property type="entry name" value="GIY-YIG_unchar_3"/>
    <property type="match status" value="1"/>
</dbReference>
<dbReference type="InterPro" id="IPR035901">
    <property type="entry name" value="GIY-YIG_endonuc_sf"/>
</dbReference>
<dbReference type="InterPro" id="IPR000305">
    <property type="entry name" value="GIY-YIG_endonuc"/>
</dbReference>
<feature type="domain" description="GIY-YIG" evidence="2">
    <location>
        <begin position="1"/>
        <end position="78"/>
    </location>
</feature>
<name>A0ABW0FTP7_9CAUL</name>
<proteinExistence type="inferred from homology"/>
<dbReference type="RefSeq" id="WP_374038152.1">
    <property type="nucleotide sequence ID" value="NZ_CP169082.1"/>
</dbReference>
<accession>A0ABW0FTP7</accession>
<protein>
    <submittedName>
        <fullName evidence="3">GIY-YIG nuclease family protein</fullName>
    </submittedName>
</protein>
<dbReference type="PANTHER" id="PTHR34477">
    <property type="entry name" value="UPF0213 PROTEIN YHBQ"/>
    <property type="match status" value="1"/>
</dbReference>
<evidence type="ECO:0000313" key="4">
    <source>
        <dbReference type="Proteomes" id="UP001596152"/>
    </source>
</evidence>
<reference evidence="4" key="1">
    <citation type="journal article" date="2019" name="Int. J. Syst. Evol. Microbiol.">
        <title>The Global Catalogue of Microorganisms (GCM) 10K type strain sequencing project: providing services to taxonomists for standard genome sequencing and annotation.</title>
        <authorList>
            <consortium name="The Broad Institute Genomics Platform"/>
            <consortium name="The Broad Institute Genome Sequencing Center for Infectious Disease"/>
            <person name="Wu L."/>
            <person name="Ma J."/>
        </authorList>
    </citation>
    <scope>NUCLEOTIDE SEQUENCE [LARGE SCALE GENOMIC DNA]</scope>
    <source>
        <strain evidence="4">JCM 12125</strain>
    </source>
</reference>
<dbReference type="PANTHER" id="PTHR34477:SF5">
    <property type="entry name" value="BSL5627 PROTEIN"/>
    <property type="match status" value="1"/>
</dbReference>
<gene>
    <name evidence="3" type="ORF">ACFPIE_14200</name>
</gene>
<evidence type="ECO:0000256" key="1">
    <source>
        <dbReference type="ARBA" id="ARBA00007435"/>
    </source>
</evidence>
<dbReference type="Proteomes" id="UP001596152">
    <property type="component" value="Unassembled WGS sequence"/>
</dbReference>